<dbReference type="EMBL" id="JANPWZ010002769">
    <property type="protein sequence ID" value="KAJ3556253.1"/>
    <property type="molecule type" value="Genomic_DNA"/>
</dbReference>
<reference evidence="2" key="1">
    <citation type="submission" date="2022-07" db="EMBL/GenBank/DDBJ databases">
        <title>Genome Sequence of Xylaria arbuscula.</title>
        <authorList>
            <person name="Buettner E."/>
        </authorList>
    </citation>
    <scope>NUCLEOTIDE SEQUENCE</scope>
    <source>
        <strain evidence="2">VT107</strain>
    </source>
</reference>
<gene>
    <name evidence="2" type="ORF">NPX13_g10177</name>
</gene>
<organism evidence="2 3">
    <name type="scientific">Xylaria arbuscula</name>
    <dbReference type="NCBI Taxonomy" id="114810"/>
    <lineage>
        <taxon>Eukaryota</taxon>
        <taxon>Fungi</taxon>
        <taxon>Dikarya</taxon>
        <taxon>Ascomycota</taxon>
        <taxon>Pezizomycotina</taxon>
        <taxon>Sordariomycetes</taxon>
        <taxon>Xylariomycetidae</taxon>
        <taxon>Xylariales</taxon>
        <taxon>Xylariaceae</taxon>
        <taxon>Xylaria</taxon>
    </lineage>
</organism>
<sequence length="84" mass="8981">MAQEYTGQGSDNGADPVRPAFHIGQHDSTRYNTLTNIQYGQVLNTGVSPAFSSSRLQPSSQPDKTYSSALSPPLSPTLTSMSAY</sequence>
<name>A0A9W8N5B4_9PEZI</name>
<evidence type="ECO:0000313" key="3">
    <source>
        <dbReference type="Proteomes" id="UP001148614"/>
    </source>
</evidence>
<proteinExistence type="predicted"/>
<dbReference type="Proteomes" id="UP001148614">
    <property type="component" value="Unassembled WGS sequence"/>
</dbReference>
<evidence type="ECO:0000313" key="2">
    <source>
        <dbReference type="EMBL" id="KAJ3556253.1"/>
    </source>
</evidence>
<comment type="caution">
    <text evidence="2">The sequence shown here is derived from an EMBL/GenBank/DDBJ whole genome shotgun (WGS) entry which is preliminary data.</text>
</comment>
<feature type="region of interest" description="Disordered" evidence="1">
    <location>
        <begin position="1"/>
        <end position="26"/>
    </location>
</feature>
<dbReference type="AlphaFoldDB" id="A0A9W8N5B4"/>
<accession>A0A9W8N5B4</accession>
<protein>
    <submittedName>
        <fullName evidence="2">Uncharacterized protein</fullName>
    </submittedName>
</protein>
<feature type="compositionally biased region" description="Low complexity" evidence="1">
    <location>
        <begin position="65"/>
        <end position="84"/>
    </location>
</feature>
<keyword evidence="3" id="KW-1185">Reference proteome</keyword>
<feature type="compositionally biased region" description="Polar residues" evidence="1">
    <location>
        <begin position="48"/>
        <end position="64"/>
    </location>
</feature>
<evidence type="ECO:0000256" key="1">
    <source>
        <dbReference type="SAM" id="MobiDB-lite"/>
    </source>
</evidence>
<feature type="compositionally biased region" description="Polar residues" evidence="1">
    <location>
        <begin position="1"/>
        <end position="11"/>
    </location>
</feature>
<feature type="region of interest" description="Disordered" evidence="1">
    <location>
        <begin position="48"/>
        <end position="84"/>
    </location>
</feature>